<gene>
    <name evidence="2" type="ORF">LLUT_LOCUS20683</name>
</gene>
<dbReference type="GO" id="GO:0005634">
    <property type="term" value="C:nucleus"/>
    <property type="evidence" value="ECO:0007669"/>
    <property type="project" value="TreeGrafter"/>
</dbReference>
<dbReference type="AlphaFoldDB" id="A0AAV1XDB2"/>
<protein>
    <submittedName>
        <fullName evidence="2">Uncharacterized protein</fullName>
    </submittedName>
</protein>
<evidence type="ECO:0000313" key="3">
    <source>
        <dbReference type="Proteomes" id="UP001497480"/>
    </source>
</evidence>
<dbReference type="PANTHER" id="PTHR13690:SF103">
    <property type="entry name" value="BZIP TRANSCRIPTION FACTOR 18"/>
    <property type="match status" value="1"/>
</dbReference>
<accession>A0AAV1XDB2</accession>
<evidence type="ECO:0000313" key="2">
    <source>
        <dbReference type="EMBL" id="CAL0319623.1"/>
    </source>
</evidence>
<feature type="region of interest" description="Disordered" evidence="1">
    <location>
        <begin position="25"/>
        <end position="83"/>
    </location>
</feature>
<dbReference type="EMBL" id="CAXHTB010000014">
    <property type="protein sequence ID" value="CAL0319623.1"/>
    <property type="molecule type" value="Genomic_DNA"/>
</dbReference>
<sequence>MSSPFHHRRSQSEVHFRIPADFHLQLDPFDSPSPEDAGDGTANASSNKTGRTGHRRSSSVDGSSSSLTEGIEDRRDTTGLSSENTELSVTGYGATSQILLVLRSYWEFLSTLEFWCFLKYYFIALNEALKKEVDRLKMATRETVTHANTYAFGMHQFSYSPTPFFSHQPQQWPGRLQARHTNAADASRIHSHLIWAGHKPCGFSKSDS</sequence>
<reference evidence="2 3" key="1">
    <citation type="submission" date="2024-03" db="EMBL/GenBank/DDBJ databases">
        <authorList>
            <person name="Martinez-Hernandez J."/>
        </authorList>
    </citation>
    <scope>NUCLEOTIDE SEQUENCE [LARGE SCALE GENOMIC DNA]</scope>
</reference>
<evidence type="ECO:0000256" key="1">
    <source>
        <dbReference type="SAM" id="MobiDB-lite"/>
    </source>
</evidence>
<proteinExistence type="predicted"/>
<name>A0AAV1XDB2_LUPLU</name>
<dbReference type="PANTHER" id="PTHR13690">
    <property type="entry name" value="TRANSCRIPTION FACTOR POSF21-RELATED"/>
    <property type="match status" value="1"/>
</dbReference>
<comment type="caution">
    <text evidence="2">The sequence shown here is derived from an EMBL/GenBank/DDBJ whole genome shotgun (WGS) entry which is preliminary data.</text>
</comment>
<dbReference type="Proteomes" id="UP001497480">
    <property type="component" value="Unassembled WGS sequence"/>
</dbReference>
<dbReference type="GO" id="GO:0003700">
    <property type="term" value="F:DNA-binding transcription factor activity"/>
    <property type="evidence" value="ECO:0007669"/>
    <property type="project" value="TreeGrafter"/>
</dbReference>
<keyword evidence="3" id="KW-1185">Reference proteome</keyword>
<organism evidence="2 3">
    <name type="scientific">Lupinus luteus</name>
    <name type="common">European yellow lupine</name>
    <dbReference type="NCBI Taxonomy" id="3873"/>
    <lineage>
        <taxon>Eukaryota</taxon>
        <taxon>Viridiplantae</taxon>
        <taxon>Streptophyta</taxon>
        <taxon>Embryophyta</taxon>
        <taxon>Tracheophyta</taxon>
        <taxon>Spermatophyta</taxon>
        <taxon>Magnoliopsida</taxon>
        <taxon>eudicotyledons</taxon>
        <taxon>Gunneridae</taxon>
        <taxon>Pentapetalae</taxon>
        <taxon>rosids</taxon>
        <taxon>fabids</taxon>
        <taxon>Fabales</taxon>
        <taxon>Fabaceae</taxon>
        <taxon>Papilionoideae</taxon>
        <taxon>50 kb inversion clade</taxon>
        <taxon>genistoids sensu lato</taxon>
        <taxon>core genistoids</taxon>
        <taxon>Genisteae</taxon>
        <taxon>Lupinus</taxon>
    </lineage>
</organism>